<dbReference type="EMBL" id="UINC01103670">
    <property type="protein sequence ID" value="SVC66223.1"/>
    <property type="molecule type" value="Genomic_DNA"/>
</dbReference>
<keyword evidence="2" id="KW-0472">Membrane</keyword>
<feature type="non-terminal residue" evidence="3">
    <location>
        <position position="241"/>
    </location>
</feature>
<keyword evidence="2" id="KW-1133">Transmembrane helix</keyword>
<evidence type="ECO:0000256" key="1">
    <source>
        <dbReference type="SAM" id="Coils"/>
    </source>
</evidence>
<proteinExistence type="predicted"/>
<evidence type="ECO:0000313" key="3">
    <source>
        <dbReference type="EMBL" id="SVC66223.1"/>
    </source>
</evidence>
<gene>
    <name evidence="3" type="ORF">METZ01_LOCUS319077</name>
</gene>
<dbReference type="AlphaFoldDB" id="A0A382NYK5"/>
<keyword evidence="1" id="KW-0175">Coiled coil</keyword>
<name>A0A382NYK5_9ZZZZ</name>
<accession>A0A382NYK5</accession>
<evidence type="ECO:0000256" key="2">
    <source>
        <dbReference type="SAM" id="Phobius"/>
    </source>
</evidence>
<organism evidence="3">
    <name type="scientific">marine metagenome</name>
    <dbReference type="NCBI Taxonomy" id="408172"/>
    <lineage>
        <taxon>unclassified sequences</taxon>
        <taxon>metagenomes</taxon>
        <taxon>ecological metagenomes</taxon>
    </lineage>
</organism>
<sequence>MVIDEKIKTLTITEFNLIANKDPNGSYDRRTRENLHHIIHKLADNHKAHTDLERKLFHKFRNAKFGALEKKAKQVKFEVTRYRLSSNVKRSIKLVASALGILVATGYITYEFFLDANTKKRVDIAFYAGLNKVGLVSKEGVDEIRQTLQQASEENEQLNEIVEQMIHNNKITENLKYILKEIYDKPTTKYIKTKNHNIIKYRGDEIAKYKNDPKLWYVLGVVKQGVMRIFYADEEVLQIRA</sequence>
<keyword evidence="2" id="KW-0812">Transmembrane</keyword>
<protein>
    <submittedName>
        <fullName evidence="3">Uncharacterized protein</fullName>
    </submittedName>
</protein>
<feature type="transmembrane region" description="Helical" evidence="2">
    <location>
        <begin position="91"/>
        <end position="110"/>
    </location>
</feature>
<feature type="coiled-coil region" evidence="1">
    <location>
        <begin position="141"/>
        <end position="168"/>
    </location>
</feature>
<reference evidence="3" key="1">
    <citation type="submission" date="2018-05" db="EMBL/GenBank/DDBJ databases">
        <authorList>
            <person name="Lanie J.A."/>
            <person name="Ng W.-L."/>
            <person name="Kazmierczak K.M."/>
            <person name="Andrzejewski T.M."/>
            <person name="Davidsen T.M."/>
            <person name="Wayne K.J."/>
            <person name="Tettelin H."/>
            <person name="Glass J.I."/>
            <person name="Rusch D."/>
            <person name="Podicherti R."/>
            <person name="Tsui H.-C.T."/>
            <person name="Winkler M.E."/>
        </authorList>
    </citation>
    <scope>NUCLEOTIDE SEQUENCE</scope>
</reference>